<dbReference type="EMBL" id="LKCM01000099">
    <property type="protein sequence ID" value="KPQ44330.1"/>
    <property type="molecule type" value="Genomic_DNA"/>
</dbReference>
<keyword evidence="1" id="KW-0472">Membrane</keyword>
<gene>
    <name evidence="2" type="ORF">MPEBLZ_01086</name>
</gene>
<keyword evidence="1" id="KW-1133">Transmembrane helix</keyword>
<sequence length="251" mass="27631">MGIIENERAQFMLLAGFIIAIGLVIATVMLNNIIFESNMAGEAGGDPIKYDLVNLMRISGDEIKSAYRNVTAPGQNPALKFSNFTKQMQNFNENLSIIYALHGECVNLSWDISNWNTTRYANFTENGTANGARNWTVIENVKDSNITVNVTTISPPFNISINSSTKSWQINFTAPQNITINSAQIIANVSVTPYTISFINGANVSGRFNITGNTSNNKSFIRARDYILNATILFSTSDTRANITIPVSVPW</sequence>
<dbReference type="AlphaFoldDB" id="A0A0N8KR97"/>
<keyword evidence="1" id="KW-0812">Transmembrane</keyword>
<dbReference type="Proteomes" id="UP000050360">
    <property type="component" value="Unassembled WGS sequence"/>
</dbReference>
<comment type="caution">
    <text evidence="2">The sequence shown here is derived from an EMBL/GenBank/DDBJ whole genome shotgun (WGS) entry which is preliminary data.</text>
</comment>
<evidence type="ECO:0000256" key="1">
    <source>
        <dbReference type="SAM" id="Phobius"/>
    </source>
</evidence>
<feature type="transmembrane region" description="Helical" evidence="1">
    <location>
        <begin position="12"/>
        <end position="30"/>
    </location>
</feature>
<name>A0A0N8KR97_9EURY</name>
<evidence type="ECO:0000313" key="3">
    <source>
        <dbReference type="Proteomes" id="UP000050360"/>
    </source>
</evidence>
<organism evidence="2 3">
    <name type="scientific">Candidatus Methanoperedens nitratireducens</name>
    <dbReference type="NCBI Taxonomy" id="1392998"/>
    <lineage>
        <taxon>Archaea</taxon>
        <taxon>Methanobacteriati</taxon>
        <taxon>Methanobacteriota</taxon>
        <taxon>Stenosarchaea group</taxon>
        <taxon>Methanomicrobia</taxon>
        <taxon>Methanosarcinales</taxon>
        <taxon>ANME-2 cluster</taxon>
        <taxon>Candidatus Methanoperedentaceae</taxon>
        <taxon>Candidatus Methanoperedens</taxon>
    </lineage>
</organism>
<evidence type="ECO:0000313" key="2">
    <source>
        <dbReference type="EMBL" id="KPQ44330.1"/>
    </source>
</evidence>
<accession>A0A0N8KR97</accession>
<reference evidence="2 3" key="1">
    <citation type="submission" date="2015-09" db="EMBL/GenBank/DDBJ databases">
        <title>A metagenomics-based metabolic model of nitrate-dependent anaerobic oxidation of methane by Methanoperedens-like archaea.</title>
        <authorList>
            <person name="Arshad A."/>
            <person name="Speth D.R."/>
            <person name="De Graaf R.M."/>
            <person name="Op Den Camp H.J."/>
            <person name="Jetten M.S."/>
            <person name="Welte C.U."/>
        </authorList>
    </citation>
    <scope>NUCLEOTIDE SEQUENCE [LARGE SCALE GENOMIC DNA]</scope>
</reference>
<protein>
    <submittedName>
        <fullName evidence="2">Uncharacterized protein</fullName>
    </submittedName>
</protein>
<proteinExistence type="predicted"/>